<feature type="transmembrane region" description="Helical" evidence="1">
    <location>
        <begin position="6"/>
        <end position="24"/>
    </location>
</feature>
<accession>A0A382UKS4</accession>
<dbReference type="AlphaFoldDB" id="A0A382UKS4"/>
<dbReference type="EMBL" id="UINC01144944">
    <property type="protein sequence ID" value="SVD34772.1"/>
    <property type="molecule type" value="Genomic_DNA"/>
</dbReference>
<evidence type="ECO:0000256" key="1">
    <source>
        <dbReference type="SAM" id="Phobius"/>
    </source>
</evidence>
<keyword evidence="1" id="KW-1133">Transmembrane helix</keyword>
<proteinExistence type="predicted"/>
<keyword evidence="1" id="KW-0472">Membrane</keyword>
<sequence length="176" mass="19037">MINNKTLLIGIIITVVAIGMIETGSVQLMKPYLFADSEEASLILKKGNEIFVIQSGDNVIINEQVMTYRSVDMENKILIMQNSTLPFESIATIGHATGNKMKKYGFKGLLYGGLLGSTFAVIMSIDAPHYMVLTVPICAGVDAAVLGIAGAGYGYTQKTSDRTFELGPGEWEFTTN</sequence>
<organism evidence="2">
    <name type="scientific">marine metagenome</name>
    <dbReference type="NCBI Taxonomy" id="408172"/>
    <lineage>
        <taxon>unclassified sequences</taxon>
        <taxon>metagenomes</taxon>
        <taxon>ecological metagenomes</taxon>
    </lineage>
</organism>
<feature type="transmembrane region" description="Helical" evidence="1">
    <location>
        <begin position="131"/>
        <end position="155"/>
    </location>
</feature>
<evidence type="ECO:0000313" key="2">
    <source>
        <dbReference type="EMBL" id="SVD34772.1"/>
    </source>
</evidence>
<feature type="transmembrane region" description="Helical" evidence="1">
    <location>
        <begin position="108"/>
        <end position="125"/>
    </location>
</feature>
<name>A0A382UKS4_9ZZZZ</name>
<protein>
    <submittedName>
        <fullName evidence="2">Uncharacterized protein</fullName>
    </submittedName>
</protein>
<gene>
    <name evidence="2" type="ORF">METZ01_LOCUS387626</name>
</gene>
<reference evidence="2" key="1">
    <citation type="submission" date="2018-05" db="EMBL/GenBank/DDBJ databases">
        <authorList>
            <person name="Lanie J.A."/>
            <person name="Ng W.-L."/>
            <person name="Kazmierczak K.M."/>
            <person name="Andrzejewski T.M."/>
            <person name="Davidsen T.M."/>
            <person name="Wayne K.J."/>
            <person name="Tettelin H."/>
            <person name="Glass J.I."/>
            <person name="Rusch D."/>
            <person name="Podicherti R."/>
            <person name="Tsui H.-C.T."/>
            <person name="Winkler M.E."/>
        </authorList>
    </citation>
    <scope>NUCLEOTIDE SEQUENCE</scope>
</reference>
<keyword evidence="1" id="KW-0812">Transmembrane</keyword>